<accession>A0A8C2XVH7</accession>
<sequence>MEVADPQQLGMFTEGELMSVGMDTFIHRIDSTEVIYQPRRKRAKLIGKYLMGDLLGEGSYGKVKEVLDSETLCRRAVKILKKKKLRRIPNGEANVKKEIQGLRAEWAGSVRACGPPPPSAVGGLVAPEAAGLGPQGRARRGLLPLAVCFRAFTLCLLLVLSYTQRVKILPARDRPSNGCVFKDLGSAAASLVCSDHASLCPLL</sequence>
<keyword evidence="2" id="KW-0812">Transmembrane</keyword>
<dbReference type="InterPro" id="IPR017441">
    <property type="entry name" value="Protein_kinase_ATP_BS"/>
</dbReference>
<protein>
    <submittedName>
        <fullName evidence="3">Cold inducible RNA binding protein</fullName>
    </submittedName>
</protein>
<reference evidence="3" key="2">
    <citation type="submission" date="2025-08" db="UniProtKB">
        <authorList>
            <consortium name="Ensembl"/>
        </authorList>
    </citation>
    <scope>IDENTIFICATION</scope>
</reference>
<reference evidence="3" key="1">
    <citation type="submission" date="2019-03" db="EMBL/GenBank/DDBJ databases">
        <title>Genome sequencing and reference-guided assembly of Black Bengal Goat (Capra hircus).</title>
        <authorList>
            <person name="Siddiki A.Z."/>
            <person name="Baten A."/>
            <person name="Billah M."/>
            <person name="Alam M.A.U."/>
            <person name="Shawrob K.S.M."/>
            <person name="Saha S."/>
            <person name="Chowdhury M."/>
            <person name="Rahman A.H."/>
            <person name="Stear M."/>
            <person name="Miah G."/>
            <person name="Das G.B."/>
            <person name="Hossain M.M."/>
            <person name="Kumkum M."/>
            <person name="Islam M.S."/>
            <person name="Mollah A.M."/>
            <person name="Ahsan A."/>
            <person name="Tusar F."/>
            <person name="Khan M.K.I."/>
        </authorList>
    </citation>
    <scope>NUCLEOTIDE SEQUENCE [LARGE SCALE GENOMIC DNA]</scope>
</reference>
<dbReference type="PROSITE" id="PS00107">
    <property type="entry name" value="PROTEIN_KINASE_ATP"/>
    <property type="match status" value="1"/>
</dbReference>
<dbReference type="SUPFAM" id="SSF56112">
    <property type="entry name" value="Protein kinase-like (PK-like)"/>
    <property type="match status" value="1"/>
</dbReference>
<keyword evidence="1" id="KW-0547">Nucleotide-binding</keyword>
<evidence type="ECO:0000313" key="3">
    <source>
        <dbReference type="Ensembl" id="ENSCHIP00010026037.1"/>
    </source>
</evidence>
<keyword evidence="2" id="KW-0472">Membrane</keyword>
<dbReference type="Ensembl" id="ENSCHIT00010036758.1">
    <property type="protein sequence ID" value="ENSCHIP00010026037.1"/>
    <property type="gene ID" value="ENSCHIG00010019242.1"/>
</dbReference>
<name>A0A8C2XVH7_CAPHI</name>
<evidence type="ECO:0000256" key="2">
    <source>
        <dbReference type="SAM" id="Phobius"/>
    </source>
</evidence>
<dbReference type="Gene3D" id="3.30.200.20">
    <property type="entry name" value="Phosphorylase Kinase, domain 1"/>
    <property type="match status" value="1"/>
</dbReference>
<feature type="transmembrane region" description="Helical" evidence="2">
    <location>
        <begin position="142"/>
        <end position="162"/>
    </location>
</feature>
<keyword evidence="2" id="KW-1133">Transmembrane helix</keyword>
<feature type="binding site" evidence="1">
    <location>
        <position position="78"/>
    </location>
    <ligand>
        <name>ATP</name>
        <dbReference type="ChEBI" id="CHEBI:30616"/>
    </ligand>
</feature>
<evidence type="ECO:0000256" key="1">
    <source>
        <dbReference type="PROSITE-ProRule" id="PRU10141"/>
    </source>
</evidence>
<gene>
    <name evidence="3" type="primary">CIRBP</name>
</gene>
<organism evidence="3">
    <name type="scientific">Capra hircus</name>
    <name type="common">Goat</name>
    <dbReference type="NCBI Taxonomy" id="9925"/>
    <lineage>
        <taxon>Eukaryota</taxon>
        <taxon>Metazoa</taxon>
        <taxon>Chordata</taxon>
        <taxon>Craniata</taxon>
        <taxon>Vertebrata</taxon>
        <taxon>Euteleostomi</taxon>
        <taxon>Mammalia</taxon>
        <taxon>Eutheria</taxon>
        <taxon>Laurasiatheria</taxon>
        <taxon>Artiodactyla</taxon>
        <taxon>Ruminantia</taxon>
        <taxon>Pecora</taxon>
        <taxon>Bovidae</taxon>
        <taxon>Caprinae</taxon>
        <taxon>Capra</taxon>
    </lineage>
</organism>
<proteinExistence type="predicted"/>
<dbReference type="InterPro" id="IPR011009">
    <property type="entry name" value="Kinase-like_dom_sf"/>
</dbReference>
<keyword evidence="1" id="KW-0067">ATP-binding</keyword>
<dbReference type="GO" id="GO:0005524">
    <property type="term" value="F:ATP binding"/>
    <property type="evidence" value="ECO:0007669"/>
    <property type="project" value="UniProtKB-UniRule"/>
</dbReference>
<dbReference type="AlphaFoldDB" id="A0A8C2XVH7"/>